<evidence type="ECO:0000256" key="2">
    <source>
        <dbReference type="ARBA" id="ARBA00008960"/>
    </source>
</evidence>
<dbReference type="PANTHER" id="PTHR31703">
    <property type="entry name" value="UPF0669 PROTEIN C6ORF120"/>
    <property type="match status" value="1"/>
</dbReference>
<evidence type="ECO:0000313" key="7">
    <source>
        <dbReference type="EMBL" id="ACO10682.1"/>
    </source>
</evidence>
<feature type="signal peptide" evidence="6">
    <location>
        <begin position="1"/>
        <end position="17"/>
    </location>
</feature>
<gene>
    <name evidence="7" type="primary">CF120</name>
</gene>
<dbReference type="EMBL" id="BT076258">
    <property type="protein sequence ID" value="ACO10682.1"/>
    <property type="molecule type" value="mRNA"/>
</dbReference>
<keyword evidence="5" id="KW-0325">Glycoprotein</keyword>
<sequence>MIHILPLVFILLSSASCSFVQHGSVGGGNYSHYIINEPEAFTLKLYSFKGDADLYVSESIRYPTFELDEHSFQSVTCGVDSLFIDDSVSRPIYVGVYGHPNHALSNFVLELSSKSGSGRDKRRESLFLFGDSGPHTWVLNNIVYFTKMNGIEILNFLCETILDILSL</sequence>
<reference evidence="7" key="1">
    <citation type="submission" date="2009-03" db="EMBL/GenBank/DDBJ databases">
        <title>Caligus rogercresseyi ESTs and full-length cDNAs.</title>
        <authorList>
            <person name="Yasuike M."/>
            <person name="von Schalburg K."/>
            <person name="Cooper G."/>
            <person name="Leong J."/>
            <person name="Jones S.R.M."/>
            <person name="Koop B.F."/>
        </authorList>
    </citation>
    <scope>NUCLEOTIDE SEQUENCE</scope>
    <source>
        <tissue evidence="7">Whole tissue</tissue>
    </source>
</reference>
<dbReference type="InterPro" id="IPR031420">
    <property type="entry name" value="UPF0669"/>
</dbReference>
<evidence type="ECO:0000256" key="3">
    <source>
        <dbReference type="ARBA" id="ARBA00022525"/>
    </source>
</evidence>
<evidence type="ECO:0000256" key="1">
    <source>
        <dbReference type="ARBA" id="ARBA00004613"/>
    </source>
</evidence>
<keyword evidence="4 6" id="KW-0732">Signal</keyword>
<accession>C1BNS9</accession>
<keyword evidence="3" id="KW-0964">Secreted</keyword>
<feature type="chain" id="PRO_5002904913" evidence="6">
    <location>
        <begin position="18"/>
        <end position="167"/>
    </location>
</feature>
<dbReference type="GO" id="GO:0005576">
    <property type="term" value="C:extracellular region"/>
    <property type="evidence" value="ECO:0007669"/>
    <property type="project" value="UniProtKB-SubCell"/>
</dbReference>
<protein>
    <submittedName>
        <fullName evidence="7">C6orf120 homolog</fullName>
    </submittedName>
</protein>
<comment type="subcellular location">
    <subcellularLocation>
        <location evidence="1">Secreted</location>
    </subcellularLocation>
</comment>
<dbReference type="Pfam" id="PF17065">
    <property type="entry name" value="UPF0669"/>
    <property type="match status" value="1"/>
</dbReference>
<evidence type="ECO:0000256" key="5">
    <source>
        <dbReference type="ARBA" id="ARBA00023180"/>
    </source>
</evidence>
<evidence type="ECO:0000256" key="4">
    <source>
        <dbReference type="ARBA" id="ARBA00022729"/>
    </source>
</evidence>
<comment type="similarity">
    <text evidence="2">Belongs to the UPF0669 family.</text>
</comment>
<evidence type="ECO:0000256" key="6">
    <source>
        <dbReference type="SAM" id="SignalP"/>
    </source>
</evidence>
<name>C1BNS9_CALRO</name>
<organism evidence="7">
    <name type="scientific">Caligus rogercresseyi</name>
    <name type="common">Sea louse</name>
    <dbReference type="NCBI Taxonomy" id="217165"/>
    <lineage>
        <taxon>Eukaryota</taxon>
        <taxon>Metazoa</taxon>
        <taxon>Ecdysozoa</taxon>
        <taxon>Arthropoda</taxon>
        <taxon>Crustacea</taxon>
        <taxon>Multicrustacea</taxon>
        <taxon>Hexanauplia</taxon>
        <taxon>Copepoda</taxon>
        <taxon>Siphonostomatoida</taxon>
        <taxon>Caligidae</taxon>
        <taxon>Caligus</taxon>
    </lineage>
</organism>
<dbReference type="AlphaFoldDB" id="C1BNS9"/>
<proteinExistence type="evidence at transcript level"/>
<dbReference type="PANTHER" id="PTHR31703:SF2">
    <property type="entry name" value="UPF0669 PROTEIN C6ORF120"/>
    <property type="match status" value="1"/>
</dbReference>